<reference evidence="1" key="1">
    <citation type="submission" date="2022-10" db="EMBL/GenBank/DDBJ databases">
        <authorList>
            <person name="Yu W.X."/>
        </authorList>
    </citation>
    <scope>NUCLEOTIDE SEQUENCE</scope>
    <source>
        <strain evidence="1">AAT</strain>
    </source>
</reference>
<accession>A0AAE3M3G7</accession>
<evidence type="ECO:0000313" key="1">
    <source>
        <dbReference type="EMBL" id="MCW3786379.1"/>
    </source>
</evidence>
<proteinExistence type="predicted"/>
<dbReference type="Proteomes" id="UP001209229">
    <property type="component" value="Unassembled WGS sequence"/>
</dbReference>
<comment type="caution">
    <text evidence="1">The sequence shown here is derived from an EMBL/GenBank/DDBJ whole genome shotgun (WGS) entry which is preliminary data.</text>
</comment>
<gene>
    <name evidence="1" type="ORF">OM075_07865</name>
</gene>
<name>A0AAE3M3G7_9BACT</name>
<sequence>MDLTGRWIFREEFDSGKDEGVAILAQAGDRLYGVLDFTEYIENETPFQVKCQLEGKVDGDKVSLEMIDYEIISVEPFEYFPEKREGIINQNGQIVGSSEDEQGVCGVFVFEKEEK</sequence>
<protein>
    <submittedName>
        <fullName evidence="1">Uncharacterized protein</fullName>
    </submittedName>
</protein>
<dbReference type="EMBL" id="JAPDPJ010000013">
    <property type="protein sequence ID" value="MCW3786379.1"/>
    <property type="molecule type" value="Genomic_DNA"/>
</dbReference>
<keyword evidence="2" id="KW-1185">Reference proteome</keyword>
<evidence type="ECO:0000313" key="2">
    <source>
        <dbReference type="Proteomes" id="UP001209229"/>
    </source>
</evidence>
<organism evidence="1 2">
    <name type="scientific">Plebeiibacterium sediminum</name>
    <dbReference type="NCBI Taxonomy" id="2992112"/>
    <lineage>
        <taxon>Bacteria</taxon>
        <taxon>Pseudomonadati</taxon>
        <taxon>Bacteroidota</taxon>
        <taxon>Bacteroidia</taxon>
        <taxon>Marinilabiliales</taxon>
        <taxon>Marinilabiliaceae</taxon>
        <taxon>Plebeiibacterium</taxon>
    </lineage>
</organism>
<dbReference type="AlphaFoldDB" id="A0AAE3M3G7"/>
<dbReference type="RefSeq" id="WP_301189943.1">
    <property type="nucleotide sequence ID" value="NZ_JAPDPJ010000013.1"/>
</dbReference>